<evidence type="ECO:0000256" key="9">
    <source>
        <dbReference type="ARBA" id="ARBA00022878"/>
    </source>
</evidence>
<dbReference type="SUPFAM" id="SSF63433">
    <property type="entry name" value="Fumarylacetoacetate hydrolase, FAH, N-terminal domain"/>
    <property type="match status" value="1"/>
</dbReference>
<keyword evidence="6 16" id="KW-0378">Hydrolase</keyword>
<dbReference type="GO" id="GO:0046872">
    <property type="term" value="F:metal ion binding"/>
    <property type="evidence" value="ECO:0007669"/>
    <property type="project" value="UniProtKB-KW"/>
</dbReference>
<feature type="binding site" evidence="12">
    <location>
        <position position="341"/>
    </location>
    <ligand>
        <name>substrate</name>
    </ligand>
</feature>
<dbReference type="InterPro" id="IPR015377">
    <property type="entry name" value="Fumarylacetoacetase_N"/>
</dbReference>
<keyword evidence="9" id="KW-0828">Tyrosine catabolism</keyword>
<keyword evidence="8 13" id="KW-0460">Magnesium</keyword>
<evidence type="ECO:0000256" key="10">
    <source>
        <dbReference type="ARBA" id="ARBA00023232"/>
    </source>
</evidence>
<evidence type="ECO:0000256" key="13">
    <source>
        <dbReference type="PIRSR" id="PIRSR605959-3"/>
    </source>
</evidence>
<feature type="binding site" evidence="12">
    <location>
        <position position="237"/>
    </location>
    <ligand>
        <name>substrate</name>
    </ligand>
</feature>
<feature type="binding site" evidence="13">
    <location>
        <position position="196"/>
    </location>
    <ligand>
        <name>Ca(2+)</name>
        <dbReference type="ChEBI" id="CHEBI:29108"/>
    </ligand>
</feature>
<comment type="cofactor">
    <cofactor evidence="1 13">
        <name>Ca(2+)</name>
        <dbReference type="ChEBI" id="CHEBI:29108"/>
    </cofactor>
</comment>
<dbReference type="SUPFAM" id="SSF56529">
    <property type="entry name" value="FAH"/>
    <property type="match status" value="1"/>
</dbReference>
<feature type="domain" description="Fumarylacetoacetase N-terminal" evidence="15">
    <location>
        <begin position="23"/>
        <end position="115"/>
    </location>
</feature>
<evidence type="ECO:0000256" key="12">
    <source>
        <dbReference type="PIRSR" id="PIRSR605959-2"/>
    </source>
</evidence>
<dbReference type="GO" id="GO:0006572">
    <property type="term" value="P:L-tyrosine catabolic process"/>
    <property type="evidence" value="ECO:0007669"/>
    <property type="project" value="UniProtKB-KW"/>
</dbReference>
<evidence type="ECO:0000256" key="1">
    <source>
        <dbReference type="ARBA" id="ARBA00001913"/>
    </source>
</evidence>
<gene>
    <name evidence="16" type="ORF">F4692_002102</name>
</gene>
<protein>
    <recommendedName>
        <fullName evidence="4">fumarylacetoacetase</fullName>
        <ecNumber evidence="4">3.7.1.2</ecNumber>
    </recommendedName>
</protein>
<dbReference type="InterPro" id="IPR005959">
    <property type="entry name" value="Fumarylacetoacetase"/>
</dbReference>
<dbReference type="InterPro" id="IPR036462">
    <property type="entry name" value="Fumarylacetoacetase_N_sf"/>
</dbReference>
<reference evidence="16 17" key="2">
    <citation type="submission" date="2020-08" db="EMBL/GenBank/DDBJ databases">
        <title>The Agave Microbiome: Exploring the role of microbial communities in plant adaptations to desert environments.</title>
        <authorList>
            <person name="Partida-Martinez L.P."/>
        </authorList>
    </citation>
    <scope>NUCLEOTIDE SEQUENCE [LARGE SCALE GENOMIC DNA]</scope>
    <source>
        <strain evidence="16 17">AT2.17</strain>
    </source>
</reference>
<feature type="binding site" evidence="13">
    <location>
        <position position="230"/>
    </location>
    <ligand>
        <name>Ca(2+)</name>
        <dbReference type="ChEBI" id="CHEBI:29108"/>
    </ligand>
</feature>
<feature type="active site" description="Proton acceptor" evidence="11">
    <location>
        <position position="130"/>
    </location>
</feature>
<dbReference type="Gene3D" id="2.30.30.230">
    <property type="entry name" value="Fumarylacetoacetase, N-terminal domain"/>
    <property type="match status" value="1"/>
</dbReference>
<keyword evidence="7 13" id="KW-0106">Calcium</keyword>
<dbReference type="AlphaFoldDB" id="A0A7Y9H4B4"/>
<organism evidence="16 17">
    <name type="scientific">Nocardioides cavernae</name>
    <dbReference type="NCBI Taxonomy" id="1921566"/>
    <lineage>
        <taxon>Bacteria</taxon>
        <taxon>Bacillati</taxon>
        <taxon>Actinomycetota</taxon>
        <taxon>Actinomycetes</taxon>
        <taxon>Propionibacteriales</taxon>
        <taxon>Nocardioidaceae</taxon>
        <taxon>Nocardioides</taxon>
    </lineage>
</organism>
<feature type="binding site" evidence="12">
    <location>
        <position position="125"/>
    </location>
    <ligand>
        <name>substrate</name>
    </ligand>
</feature>
<comment type="caution">
    <text evidence="16">The sequence shown here is derived from an EMBL/GenBank/DDBJ whole genome shotgun (WGS) entry which is preliminary data.</text>
</comment>
<accession>A0A7Y9H4B4</accession>
<dbReference type="PANTHER" id="PTHR43069:SF2">
    <property type="entry name" value="FUMARYLACETOACETASE"/>
    <property type="match status" value="1"/>
</dbReference>
<feature type="binding site" evidence="13">
    <location>
        <position position="250"/>
    </location>
    <ligand>
        <name>Mg(2+)</name>
        <dbReference type="ChEBI" id="CHEBI:18420"/>
    </ligand>
</feature>
<dbReference type="Pfam" id="PF09298">
    <property type="entry name" value="FAA_hydrolase_N"/>
    <property type="match status" value="1"/>
</dbReference>
<feature type="binding site" evidence="13">
    <location>
        <position position="230"/>
    </location>
    <ligand>
        <name>Mg(2+)</name>
        <dbReference type="ChEBI" id="CHEBI:18420"/>
    </ligand>
</feature>
<evidence type="ECO:0000313" key="17">
    <source>
        <dbReference type="Proteomes" id="UP000549911"/>
    </source>
</evidence>
<evidence type="ECO:0000313" key="16">
    <source>
        <dbReference type="EMBL" id="NYE36969.1"/>
    </source>
</evidence>
<evidence type="ECO:0000256" key="8">
    <source>
        <dbReference type="ARBA" id="ARBA00022842"/>
    </source>
</evidence>
<evidence type="ECO:0000256" key="3">
    <source>
        <dbReference type="ARBA" id="ARBA00004782"/>
    </source>
</evidence>
<evidence type="ECO:0000256" key="7">
    <source>
        <dbReference type="ARBA" id="ARBA00022837"/>
    </source>
</evidence>
<keyword evidence="5 13" id="KW-0479">Metal-binding</keyword>
<dbReference type="NCBIfam" id="TIGR01266">
    <property type="entry name" value="fum_ac_acetase"/>
    <property type="match status" value="1"/>
</dbReference>
<comment type="cofactor">
    <cofactor evidence="2 13">
        <name>Mg(2+)</name>
        <dbReference type="ChEBI" id="CHEBI:18420"/>
    </cofactor>
</comment>
<dbReference type="Pfam" id="PF01557">
    <property type="entry name" value="FAA_hydrolase"/>
    <property type="match status" value="1"/>
</dbReference>
<dbReference type="EMBL" id="JACCBW010000002">
    <property type="protein sequence ID" value="NYE36969.1"/>
    <property type="molecule type" value="Genomic_DNA"/>
</dbReference>
<dbReference type="RefSeq" id="WP_179619577.1">
    <property type="nucleotide sequence ID" value="NZ_JACCBW010000002.1"/>
</dbReference>
<dbReference type="UniPathway" id="UPA00139">
    <property type="reaction ID" value="UER00341"/>
</dbReference>
<dbReference type="EC" id="3.7.1.2" evidence="4"/>
<evidence type="ECO:0000256" key="2">
    <source>
        <dbReference type="ARBA" id="ARBA00001946"/>
    </source>
</evidence>
<evidence type="ECO:0000256" key="11">
    <source>
        <dbReference type="PIRSR" id="PIRSR605959-1"/>
    </source>
</evidence>
<feature type="binding site" evidence="12">
    <location>
        <position position="241"/>
    </location>
    <ligand>
        <name>substrate</name>
    </ligand>
</feature>
<sequence length="407" mass="43838">MTLPTPLQTWVEGAAGSGFDVDHLPYGVFARSGEHPRVAVRIGDFVLDLSIVAAADMVDTHALYDQPTLNPFMAAGPTVWESTRAWITGLLTDETERDLVEPALSPVDSVRMLMPFTVGDYVDFYASEHHASNVGRIFRPDQEPLLPNWKHLPVGYHGRSGTVVVTGTDVVRPSGQRKAPTEDLPTFGPSRRLDIEAELGFVVGAPSAMGERVATADFARHTFGVVGLNDWSARDIQAWEYVPLGPFLGKSFATSISAWVTPLAALDAAWTDLPGQDPEVLDYLRVEGPAGLDIEVEVLLDGEVVARPPYRTMYWSPAQMLAHTTVNGAGVRTGDLWGSGTVSGAEPGQRGSFLELSWGGTEPFVAGGRERTFLEDGDEVTLRYSAPGTGGGRISLGEVTGRILPAR</sequence>
<keyword evidence="17" id="KW-1185">Reference proteome</keyword>
<dbReference type="Gene3D" id="3.90.850.10">
    <property type="entry name" value="Fumarylacetoacetase-like, C-terminal domain"/>
    <property type="match status" value="1"/>
</dbReference>
<evidence type="ECO:0000259" key="15">
    <source>
        <dbReference type="Pfam" id="PF09298"/>
    </source>
</evidence>
<feature type="binding site" evidence="12">
    <location>
        <position position="139"/>
    </location>
    <ligand>
        <name>substrate</name>
    </ligand>
</feature>
<feature type="domain" description="Fumarylacetoacetase-like C-terminal" evidence="14">
    <location>
        <begin position="122"/>
        <end position="385"/>
    </location>
</feature>
<dbReference type="InterPro" id="IPR036663">
    <property type="entry name" value="Fumarylacetoacetase_C_sf"/>
</dbReference>
<feature type="binding site" evidence="13">
    <location>
        <position position="254"/>
    </location>
    <ligand>
        <name>Mg(2+)</name>
        <dbReference type="ChEBI" id="CHEBI:18420"/>
    </ligand>
</feature>
<feature type="binding site" evidence="13">
    <location>
        <position position="123"/>
    </location>
    <ligand>
        <name>Ca(2+)</name>
        <dbReference type="ChEBI" id="CHEBI:29108"/>
    </ligand>
</feature>
<name>A0A7Y9H4B4_9ACTN</name>
<proteinExistence type="predicted"/>
<evidence type="ECO:0000256" key="6">
    <source>
        <dbReference type="ARBA" id="ARBA00022801"/>
    </source>
</evidence>
<feature type="binding site" evidence="13">
    <location>
        <position position="198"/>
    </location>
    <ligand>
        <name>Ca(2+)</name>
        <dbReference type="ChEBI" id="CHEBI:29108"/>
    </ligand>
</feature>
<dbReference type="Proteomes" id="UP000549911">
    <property type="component" value="Unassembled WGS sequence"/>
</dbReference>
<dbReference type="GO" id="GO:0006559">
    <property type="term" value="P:L-phenylalanine catabolic process"/>
    <property type="evidence" value="ECO:0007669"/>
    <property type="project" value="UniProtKB-UniPathway"/>
</dbReference>
<evidence type="ECO:0000256" key="4">
    <source>
        <dbReference type="ARBA" id="ARBA00012094"/>
    </source>
</evidence>
<evidence type="ECO:0000256" key="5">
    <source>
        <dbReference type="ARBA" id="ARBA00022723"/>
    </source>
</evidence>
<dbReference type="InterPro" id="IPR011234">
    <property type="entry name" value="Fumarylacetoacetase-like_C"/>
</dbReference>
<dbReference type="PANTHER" id="PTHR43069">
    <property type="entry name" value="FUMARYLACETOACETASE"/>
    <property type="match status" value="1"/>
</dbReference>
<evidence type="ECO:0000259" key="14">
    <source>
        <dbReference type="Pfam" id="PF01557"/>
    </source>
</evidence>
<dbReference type="GO" id="GO:1902000">
    <property type="term" value="P:homogentisate catabolic process"/>
    <property type="evidence" value="ECO:0007669"/>
    <property type="project" value="TreeGrafter"/>
</dbReference>
<keyword evidence="10" id="KW-0585">Phenylalanine catabolism</keyword>
<comment type="pathway">
    <text evidence="3">Amino-acid degradation; L-phenylalanine degradation; acetoacetate and fumarate from L-phenylalanine: step 6/6.</text>
</comment>
<reference evidence="16 17" key="1">
    <citation type="submission" date="2020-07" db="EMBL/GenBank/DDBJ databases">
        <authorList>
            <person name="Partida-Martinez L."/>
            <person name="Huntemann M."/>
            <person name="Clum A."/>
            <person name="Wang J."/>
            <person name="Palaniappan K."/>
            <person name="Ritter S."/>
            <person name="Chen I.-M."/>
            <person name="Stamatis D."/>
            <person name="Reddy T."/>
            <person name="O'Malley R."/>
            <person name="Daum C."/>
            <person name="Shapiro N."/>
            <person name="Ivanova N."/>
            <person name="Kyrpides N."/>
            <person name="Woyke T."/>
        </authorList>
    </citation>
    <scope>NUCLEOTIDE SEQUENCE [LARGE SCALE GENOMIC DNA]</scope>
    <source>
        <strain evidence="16 17">AT2.17</strain>
    </source>
</reference>
<dbReference type="GO" id="GO:0004334">
    <property type="term" value="F:fumarylacetoacetase activity"/>
    <property type="evidence" value="ECO:0007669"/>
    <property type="project" value="UniProtKB-EC"/>
</dbReference>